<keyword evidence="1" id="KW-0378">Hydrolase</keyword>
<feature type="non-terminal residue" evidence="1">
    <location>
        <position position="1"/>
    </location>
</feature>
<protein>
    <submittedName>
        <fullName evidence="1">Carbon-nitrogen hydrolase</fullName>
        <ecNumber evidence="1">3.5.1.6</ecNumber>
    </submittedName>
</protein>
<reference evidence="1" key="1">
    <citation type="submission" date="2022-07" db="EMBL/GenBank/DDBJ databases">
        <title>Phylogenomic reconstructions and comparative analyses of Kickxellomycotina fungi.</title>
        <authorList>
            <person name="Reynolds N.K."/>
            <person name="Stajich J.E."/>
            <person name="Barry K."/>
            <person name="Grigoriev I.V."/>
            <person name="Crous P."/>
            <person name="Smith M.E."/>
        </authorList>
    </citation>
    <scope>NUCLEOTIDE SEQUENCE</scope>
    <source>
        <strain evidence="1">Benny 63K</strain>
    </source>
</reference>
<sequence length="88" mass="9877">LLVRARAVETQTYVFAAAQIGKHNSKRSSFGDAMIVDPWGSVVARCPRNSNEPEVALAEINLDFLEKVRREMPVFNHKRTDVFGEFAA</sequence>
<accession>A0ACC1IEC8</accession>
<name>A0ACC1IEC8_9FUNG</name>
<evidence type="ECO:0000313" key="1">
    <source>
        <dbReference type="EMBL" id="KAJ1893893.1"/>
    </source>
</evidence>
<dbReference type="Proteomes" id="UP001150581">
    <property type="component" value="Unassembled WGS sequence"/>
</dbReference>
<dbReference type="EC" id="3.5.1.6" evidence="1"/>
<gene>
    <name evidence="1" type="primary">NIT2</name>
    <name evidence="1" type="ORF">LPJ66_005498</name>
</gene>
<proteinExistence type="predicted"/>
<organism evidence="1 2">
    <name type="scientific">Kickxella alabastrina</name>
    <dbReference type="NCBI Taxonomy" id="61397"/>
    <lineage>
        <taxon>Eukaryota</taxon>
        <taxon>Fungi</taxon>
        <taxon>Fungi incertae sedis</taxon>
        <taxon>Zoopagomycota</taxon>
        <taxon>Kickxellomycotina</taxon>
        <taxon>Kickxellomycetes</taxon>
        <taxon>Kickxellales</taxon>
        <taxon>Kickxellaceae</taxon>
        <taxon>Kickxella</taxon>
    </lineage>
</organism>
<dbReference type="EMBL" id="JANBPG010000770">
    <property type="protein sequence ID" value="KAJ1893893.1"/>
    <property type="molecule type" value="Genomic_DNA"/>
</dbReference>
<keyword evidence="2" id="KW-1185">Reference proteome</keyword>
<comment type="caution">
    <text evidence="1">The sequence shown here is derived from an EMBL/GenBank/DDBJ whole genome shotgun (WGS) entry which is preliminary data.</text>
</comment>
<evidence type="ECO:0000313" key="2">
    <source>
        <dbReference type="Proteomes" id="UP001150581"/>
    </source>
</evidence>